<comment type="caution">
    <text evidence="1">The sequence shown here is derived from an EMBL/GenBank/DDBJ whole genome shotgun (WGS) entry which is preliminary data.</text>
</comment>
<dbReference type="EMBL" id="QTSX02005908">
    <property type="protein sequence ID" value="KAJ9056579.1"/>
    <property type="molecule type" value="Genomic_DNA"/>
</dbReference>
<dbReference type="Proteomes" id="UP001165960">
    <property type="component" value="Unassembled WGS sequence"/>
</dbReference>
<accession>A0ACC2S2R1</accession>
<evidence type="ECO:0000313" key="1">
    <source>
        <dbReference type="EMBL" id="KAJ9056579.1"/>
    </source>
</evidence>
<name>A0ACC2S2R1_9FUNG</name>
<reference evidence="1" key="1">
    <citation type="submission" date="2022-04" db="EMBL/GenBank/DDBJ databases">
        <title>Genome of the entomopathogenic fungus Entomophthora muscae.</title>
        <authorList>
            <person name="Elya C."/>
            <person name="Lovett B.R."/>
            <person name="Lee E."/>
            <person name="Macias A.M."/>
            <person name="Hajek A.E."/>
            <person name="De Bivort B.L."/>
            <person name="Kasson M.T."/>
            <person name="De Fine Licht H.H."/>
            <person name="Stajich J.E."/>
        </authorList>
    </citation>
    <scope>NUCLEOTIDE SEQUENCE</scope>
    <source>
        <strain evidence="1">Berkeley</strain>
    </source>
</reference>
<evidence type="ECO:0000313" key="2">
    <source>
        <dbReference type="Proteomes" id="UP001165960"/>
    </source>
</evidence>
<organism evidence="1 2">
    <name type="scientific">Entomophthora muscae</name>
    <dbReference type="NCBI Taxonomy" id="34485"/>
    <lineage>
        <taxon>Eukaryota</taxon>
        <taxon>Fungi</taxon>
        <taxon>Fungi incertae sedis</taxon>
        <taxon>Zoopagomycota</taxon>
        <taxon>Entomophthoromycotina</taxon>
        <taxon>Entomophthoromycetes</taxon>
        <taxon>Entomophthorales</taxon>
        <taxon>Entomophthoraceae</taxon>
        <taxon>Entomophthora</taxon>
    </lineage>
</organism>
<sequence length="122" mass="14211">MTLDYNYPLPSLSSSQDQGSAQHLPSLSEILPEFFPSSLKAEAIFMPLVERKPRPRRRFEEVKRLYPCTYPNCNKAYGALNHLNSHIVSKSHGKKRQSDEFEEMRRRLKTHSVSLTSFPFHF</sequence>
<proteinExistence type="predicted"/>
<keyword evidence="2" id="KW-1185">Reference proteome</keyword>
<protein>
    <submittedName>
        <fullName evidence="1">Uncharacterized protein</fullName>
    </submittedName>
</protein>
<gene>
    <name evidence="1" type="ORF">DSO57_1031582</name>
</gene>